<proteinExistence type="predicted"/>
<gene>
    <name evidence="1" type="ORF">FOD75_03105</name>
</gene>
<evidence type="ECO:0000313" key="2">
    <source>
        <dbReference type="Proteomes" id="UP000316394"/>
    </source>
</evidence>
<evidence type="ECO:0000313" key="1">
    <source>
        <dbReference type="EMBL" id="QDR72148.1"/>
    </source>
</evidence>
<protein>
    <submittedName>
        <fullName evidence="1">Uncharacterized protein</fullName>
    </submittedName>
</protein>
<name>A0A517D474_LIMRT</name>
<dbReference type="Proteomes" id="UP000316394">
    <property type="component" value="Chromosome"/>
</dbReference>
<organism evidence="1 2">
    <name type="scientific">Limosilactobacillus reuteri</name>
    <name type="common">Lactobacillus reuteri</name>
    <dbReference type="NCBI Taxonomy" id="1598"/>
    <lineage>
        <taxon>Bacteria</taxon>
        <taxon>Bacillati</taxon>
        <taxon>Bacillota</taxon>
        <taxon>Bacilli</taxon>
        <taxon>Lactobacillales</taxon>
        <taxon>Lactobacillaceae</taxon>
        <taxon>Limosilactobacillus</taxon>
    </lineage>
</organism>
<sequence>MYELNLSKLNAKVSDNCVFVSHLATRYQAAATPEERMAMAIKMENAATMLRITAERLATETKDVYGGNKHGEARTEISKA</sequence>
<reference evidence="1 2" key="1">
    <citation type="submission" date="2019-07" db="EMBL/GenBank/DDBJ databases">
        <title>Gastrointestinal microbiota of Peromyscus leucopus, the white-footed mouse.</title>
        <authorList>
            <person name="Milovic A."/>
            <person name="Bassam K."/>
            <person name="Barbour A.G."/>
        </authorList>
    </citation>
    <scope>NUCLEOTIDE SEQUENCE [LARGE SCALE GENOMIC DNA]</scope>
    <source>
        <strain evidence="1 2">LL7</strain>
    </source>
</reference>
<dbReference type="EMBL" id="CP041676">
    <property type="protein sequence ID" value="QDR72148.1"/>
    <property type="molecule type" value="Genomic_DNA"/>
</dbReference>
<accession>A0A517D474</accession>
<dbReference type="AlphaFoldDB" id="A0A517D474"/>
<dbReference type="RefSeq" id="WP_144226685.1">
    <property type="nucleotide sequence ID" value="NZ_CP041676.1"/>
</dbReference>